<sequence length="153" mass="17247">MDLSRMYIPNPKKWIQFYDAIGKQKYNPSANLKKQAYNNQVGGSLTGTSKPFMIPVGTMSANKADLSKDVKVKLVSTSEQFLEQAKEEVGDTHGLKRKGSKQIIHSIKQPRQSKTKLSKEKSKPRKNPRSAKQTKSGLPQKSKVIYKDILNKK</sequence>
<organism evidence="2 3">
    <name type="scientific">Mytilus edulis</name>
    <name type="common">Blue mussel</name>
    <dbReference type="NCBI Taxonomy" id="6550"/>
    <lineage>
        <taxon>Eukaryota</taxon>
        <taxon>Metazoa</taxon>
        <taxon>Spiralia</taxon>
        <taxon>Lophotrochozoa</taxon>
        <taxon>Mollusca</taxon>
        <taxon>Bivalvia</taxon>
        <taxon>Autobranchia</taxon>
        <taxon>Pteriomorphia</taxon>
        <taxon>Mytilida</taxon>
        <taxon>Mytiloidea</taxon>
        <taxon>Mytilidae</taxon>
        <taxon>Mytilinae</taxon>
        <taxon>Mytilus</taxon>
    </lineage>
</organism>
<comment type="caution">
    <text evidence="2">The sequence shown here is derived from an EMBL/GenBank/DDBJ whole genome shotgun (WGS) entry which is preliminary data.</text>
</comment>
<feature type="compositionally biased region" description="Polar residues" evidence="1">
    <location>
        <begin position="130"/>
        <end position="139"/>
    </location>
</feature>
<reference evidence="2" key="1">
    <citation type="submission" date="2021-03" db="EMBL/GenBank/DDBJ databases">
        <authorList>
            <person name="Bekaert M."/>
        </authorList>
    </citation>
    <scope>NUCLEOTIDE SEQUENCE</scope>
</reference>
<feature type="compositionally biased region" description="Basic residues" evidence="1">
    <location>
        <begin position="111"/>
        <end position="129"/>
    </location>
</feature>
<dbReference type="Proteomes" id="UP000683360">
    <property type="component" value="Unassembled WGS sequence"/>
</dbReference>
<evidence type="ECO:0000313" key="3">
    <source>
        <dbReference type="Proteomes" id="UP000683360"/>
    </source>
</evidence>
<proteinExistence type="predicted"/>
<name>A0A8S3VEY7_MYTED</name>
<evidence type="ECO:0000256" key="1">
    <source>
        <dbReference type="SAM" id="MobiDB-lite"/>
    </source>
</evidence>
<evidence type="ECO:0000313" key="2">
    <source>
        <dbReference type="EMBL" id="CAG2256163.1"/>
    </source>
</evidence>
<feature type="region of interest" description="Disordered" evidence="1">
    <location>
        <begin position="86"/>
        <end position="153"/>
    </location>
</feature>
<keyword evidence="3" id="KW-1185">Reference proteome</keyword>
<dbReference type="AlphaFoldDB" id="A0A8S3VEY7"/>
<dbReference type="OrthoDB" id="6176483at2759"/>
<protein>
    <submittedName>
        <fullName evidence="2">Uncharacterized protein</fullName>
    </submittedName>
</protein>
<dbReference type="EMBL" id="CAJPWZ010003296">
    <property type="protein sequence ID" value="CAG2256163.1"/>
    <property type="molecule type" value="Genomic_DNA"/>
</dbReference>
<gene>
    <name evidence="2" type="ORF">MEDL_67505</name>
</gene>
<accession>A0A8S3VEY7</accession>